<dbReference type="Proteomes" id="UP000681340">
    <property type="component" value="Unassembled WGS sequence"/>
</dbReference>
<comment type="caution">
    <text evidence="1">The sequence shown here is derived from an EMBL/GenBank/DDBJ whole genome shotgun (WGS) entry which is preliminary data.</text>
</comment>
<name>A0A919S305_9ACTN</name>
<keyword evidence="2" id="KW-1185">Reference proteome</keyword>
<gene>
    <name evidence="1" type="ORF">Aau02nite_04670</name>
</gene>
<evidence type="ECO:0000313" key="2">
    <source>
        <dbReference type="Proteomes" id="UP000681340"/>
    </source>
</evidence>
<accession>A0A919S305</accession>
<protein>
    <submittedName>
        <fullName evidence="1">Uncharacterized protein</fullName>
    </submittedName>
</protein>
<organism evidence="1 2">
    <name type="scientific">Actinoplanes auranticolor</name>
    <dbReference type="NCBI Taxonomy" id="47988"/>
    <lineage>
        <taxon>Bacteria</taxon>
        <taxon>Bacillati</taxon>
        <taxon>Actinomycetota</taxon>
        <taxon>Actinomycetes</taxon>
        <taxon>Micromonosporales</taxon>
        <taxon>Micromonosporaceae</taxon>
        <taxon>Actinoplanes</taxon>
    </lineage>
</organism>
<dbReference type="AlphaFoldDB" id="A0A919S305"/>
<proteinExistence type="predicted"/>
<reference evidence="1" key="1">
    <citation type="submission" date="2021-03" db="EMBL/GenBank/DDBJ databases">
        <title>Whole genome shotgun sequence of Actinoplanes auranticolor NBRC 12245.</title>
        <authorList>
            <person name="Komaki H."/>
            <person name="Tamura T."/>
        </authorList>
    </citation>
    <scope>NUCLEOTIDE SEQUENCE</scope>
    <source>
        <strain evidence="1">NBRC 12245</strain>
    </source>
</reference>
<dbReference type="EMBL" id="BOQL01000005">
    <property type="protein sequence ID" value="GIM63540.1"/>
    <property type="molecule type" value="Genomic_DNA"/>
</dbReference>
<evidence type="ECO:0000313" key="1">
    <source>
        <dbReference type="EMBL" id="GIM63540.1"/>
    </source>
</evidence>
<sequence>MPVATDAAASCPLVGTACPVTETRSAGSLTPLQSEDHFNATPYRLNRMQGRATSLYLPQWAPGDIRSGMALAELGRIRTQVSTATNQARNSRS</sequence>